<evidence type="ECO:0000313" key="2">
    <source>
        <dbReference type="Proteomes" id="UP000028547"/>
    </source>
</evidence>
<comment type="caution">
    <text evidence="1">The sequence shown here is derived from an EMBL/GenBank/DDBJ whole genome shotgun (WGS) entry which is preliminary data.</text>
</comment>
<evidence type="ECO:0000313" key="1">
    <source>
        <dbReference type="EMBL" id="KFA90707.1"/>
    </source>
</evidence>
<dbReference type="Proteomes" id="UP000028547">
    <property type="component" value="Unassembled WGS sequence"/>
</dbReference>
<proteinExistence type="predicted"/>
<reference evidence="1 2" key="1">
    <citation type="submission" date="2014-07" db="EMBL/GenBank/DDBJ databases">
        <title>Draft Genome Sequence of Gephyronic Acid Producer, Cystobacter violaceus Strain Cb vi76.</title>
        <authorList>
            <person name="Stevens D.C."/>
            <person name="Young J."/>
            <person name="Carmichael R."/>
            <person name="Tan J."/>
            <person name="Taylor R.E."/>
        </authorList>
    </citation>
    <scope>NUCLEOTIDE SEQUENCE [LARGE SCALE GENOMIC DNA]</scope>
    <source>
        <strain evidence="1 2">Cb vi76</strain>
    </source>
</reference>
<dbReference type="EMBL" id="JPMI01000178">
    <property type="protein sequence ID" value="KFA90707.1"/>
    <property type="molecule type" value="Genomic_DNA"/>
</dbReference>
<dbReference type="RefSeq" id="WP_043401294.1">
    <property type="nucleotide sequence ID" value="NZ_JPMI01000178.1"/>
</dbReference>
<dbReference type="AlphaFoldDB" id="A0A084SQH2"/>
<name>A0A084SQH2_9BACT</name>
<sequence length="105" mass="11864">MSVAILIEFKDPKRDELYIPLAPEGAYSSEWVPLAKQLGLGWLPLFQTGTSVNVEDLPTVMGEFQRLRDVLSEDRSRPAMVERLDFVLERLQGVDSQQVAEIFIG</sequence>
<accession>A0A084SQH2</accession>
<organism evidence="1 2">
    <name type="scientific">Archangium violaceum Cb vi76</name>
    <dbReference type="NCBI Taxonomy" id="1406225"/>
    <lineage>
        <taxon>Bacteria</taxon>
        <taxon>Pseudomonadati</taxon>
        <taxon>Myxococcota</taxon>
        <taxon>Myxococcia</taxon>
        <taxon>Myxococcales</taxon>
        <taxon>Cystobacterineae</taxon>
        <taxon>Archangiaceae</taxon>
        <taxon>Archangium</taxon>
    </lineage>
</organism>
<protein>
    <submittedName>
        <fullName evidence="1">Uncharacterized protein</fullName>
    </submittedName>
</protein>
<gene>
    <name evidence="1" type="ORF">Q664_26690</name>
</gene>